<reference evidence="2 3" key="1">
    <citation type="submission" date="2022-10" db="EMBL/GenBank/DDBJ databases">
        <authorList>
            <person name="Xie J."/>
            <person name="Shen N."/>
        </authorList>
    </citation>
    <scope>NUCLEOTIDE SEQUENCE [LARGE SCALE GENOMIC DNA]</scope>
    <source>
        <strain evidence="2 3">DSM 41681</strain>
    </source>
</reference>
<protein>
    <submittedName>
        <fullName evidence="2">Pyridoxamine 5'-phosphate oxidase family protein</fullName>
    </submittedName>
</protein>
<dbReference type="InterPro" id="IPR012349">
    <property type="entry name" value="Split_barrel_FMN-bd"/>
</dbReference>
<dbReference type="Proteomes" id="UP001352223">
    <property type="component" value="Unassembled WGS sequence"/>
</dbReference>
<dbReference type="InterPro" id="IPR011576">
    <property type="entry name" value="Pyridox_Oxase_N"/>
</dbReference>
<comment type="caution">
    <text evidence="2">The sequence shown here is derived from an EMBL/GenBank/DDBJ whole genome shotgun (WGS) entry which is preliminary data.</text>
</comment>
<dbReference type="PANTHER" id="PTHR42815">
    <property type="entry name" value="FAD-BINDING, PUTATIVE (AFU_ORTHOLOGUE AFUA_6G07600)-RELATED"/>
    <property type="match status" value="1"/>
</dbReference>
<dbReference type="SUPFAM" id="SSF50475">
    <property type="entry name" value="FMN-binding split barrel"/>
    <property type="match status" value="1"/>
</dbReference>
<keyword evidence="3" id="KW-1185">Reference proteome</keyword>
<dbReference type="PANTHER" id="PTHR42815:SF2">
    <property type="entry name" value="FAD-BINDING, PUTATIVE (AFU_ORTHOLOGUE AFUA_6G07600)-RELATED"/>
    <property type="match status" value="1"/>
</dbReference>
<evidence type="ECO:0000259" key="1">
    <source>
        <dbReference type="Pfam" id="PF01243"/>
    </source>
</evidence>
<sequence>MAIYHDGELAVQERAGSRHAAGTVAAIVRTDIPDAARLFLAAQPMIVIGAADSRGDLWASVLTGEAGFITVTGPSSLTVRAAPGPYDPLHAALAGTARVGVIAIDPGTRRRMRMNGTAHRTAENTLDIELQQVYANCPKYIQKREPRWQSATPGRPRHAGELTSEDMAFVHATDTFFVATADLEGNADASHRGGHPGFLTAVDPTHLRWPDYLGNSMFNTLGNLEVNPKAGLLLPDWATGTLLHLTGTATVDWDPDRAAALPGAQRVVDFTVERAVRVDHASPLRWSAPEFSRFNPPVSLEGSTA</sequence>
<evidence type="ECO:0000313" key="3">
    <source>
        <dbReference type="Proteomes" id="UP001352223"/>
    </source>
</evidence>
<feature type="domain" description="Pyridoxamine 5'-phosphate oxidase N-terminal" evidence="1">
    <location>
        <begin position="164"/>
        <end position="261"/>
    </location>
</feature>
<dbReference type="Gene3D" id="2.30.110.10">
    <property type="entry name" value="Electron Transport, Fmn-binding Protein, Chain A"/>
    <property type="match status" value="1"/>
</dbReference>
<evidence type="ECO:0000313" key="2">
    <source>
        <dbReference type="EMBL" id="MEB3960832.1"/>
    </source>
</evidence>
<dbReference type="RefSeq" id="WP_324767995.1">
    <property type="nucleotide sequence ID" value="NZ_BAAATS010000028.1"/>
</dbReference>
<gene>
    <name evidence="2" type="ORF">OKJ48_11340</name>
</gene>
<organism evidence="2 3">
    <name type="scientific">Streptomyces kunmingensis</name>
    <dbReference type="NCBI Taxonomy" id="68225"/>
    <lineage>
        <taxon>Bacteria</taxon>
        <taxon>Bacillati</taxon>
        <taxon>Actinomycetota</taxon>
        <taxon>Actinomycetes</taxon>
        <taxon>Kitasatosporales</taxon>
        <taxon>Streptomycetaceae</taxon>
        <taxon>Streptomyces</taxon>
    </lineage>
</organism>
<accession>A0ABU6C7Z5</accession>
<dbReference type="Pfam" id="PF01243">
    <property type="entry name" value="PNPOx_N"/>
    <property type="match status" value="1"/>
</dbReference>
<name>A0ABU6C7Z5_9ACTN</name>
<dbReference type="EMBL" id="JAOZYB010000068">
    <property type="protein sequence ID" value="MEB3960832.1"/>
    <property type="molecule type" value="Genomic_DNA"/>
</dbReference>
<proteinExistence type="predicted"/>